<organism evidence="5 6">
    <name type="scientific">Tectimicrobiota bacterium</name>
    <dbReference type="NCBI Taxonomy" id="2528274"/>
    <lineage>
        <taxon>Bacteria</taxon>
        <taxon>Pseudomonadati</taxon>
        <taxon>Nitrospinota/Tectimicrobiota group</taxon>
        <taxon>Candidatus Tectimicrobiota</taxon>
    </lineage>
</organism>
<name>A0A932FY78_UNCTE</name>
<keyword evidence="3" id="KW-0408">Iron</keyword>
<reference evidence="5" key="1">
    <citation type="submission" date="2020-07" db="EMBL/GenBank/DDBJ databases">
        <title>Huge and variable diversity of episymbiotic CPR bacteria and DPANN archaea in groundwater ecosystems.</title>
        <authorList>
            <person name="He C.Y."/>
            <person name="Keren R."/>
            <person name="Whittaker M."/>
            <person name="Farag I.F."/>
            <person name="Doudna J."/>
            <person name="Cate J.H.D."/>
            <person name="Banfield J.F."/>
        </authorList>
    </citation>
    <scope>NUCLEOTIDE SEQUENCE</scope>
    <source>
        <strain evidence="5">NC_groundwater_672_Ag_B-0.1um_62_36</strain>
    </source>
</reference>
<evidence type="ECO:0000256" key="3">
    <source>
        <dbReference type="ARBA" id="ARBA00023004"/>
    </source>
</evidence>
<gene>
    <name evidence="5" type="ORF">HYY20_04870</name>
</gene>
<comment type="caution">
    <text evidence="5">The sequence shown here is derived from an EMBL/GenBank/DDBJ whole genome shotgun (WGS) entry which is preliminary data.</text>
</comment>
<dbReference type="AlphaFoldDB" id="A0A932FY78"/>
<sequence length="370" mass="42038">MIHAFKEAFEDRDTILRREKEQGKKIIGWVCTYVPEEIFYAAGFYPVRIFGGKADTTRADAYLYSNICSFARSCLEEGFRNYSALLDGFVAVNSCDHIRRLYDVWKGYLPAPFTHILSLPHKVSGSATAFYTKQLARMKEGLEATFSVKISEERLREAIALYNTHRRLLKELYSLRKSPTPPISGSEVMEVVLAGMVLPKEQHNEMLRKLLAELKGKQPSGEADGKPRILVSGSELDEADYIRTIEDLGGLVVADDLCNGTRYFWDLVDEQRDPLEALAQRYLAKAPCARMRPAQERMAFIRDLIQEFQVDGVVYETLKFCDLYGEDYPILKENLDELQVPVVSLDREHRSAGVGQTKTRVQAFLEKLGG</sequence>
<dbReference type="Gene3D" id="3.40.50.11890">
    <property type="match status" value="1"/>
</dbReference>
<dbReference type="Proteomes" id="UP000769766">
    <property type="component" value="Unassembled WGS sequence"/>
</dbReference>
<dbReference type="GO" id="GO:0046872">
    <property type="term" value="F:metal ion binding"/>
    <property type="evidence" value="ECO:0007669"/>
    <property type="project" value="UniProtKB-KW"/>
</dbReference>
<dbReference type="InterPro" id="IPR010327">
    <property type="entry name" value="FldB/FldC_alpha/beta"/>
</dbReference>
<evidence type="ECO:0000256" key="2">
    <source>
        <dbReference type="ARBA" id="ARBA00022723"/>
    </source>
</evidence>
<dbReference type="GO" id="GO:0051536">
    <property type="term" value="F:iron-sulfur cluster binding"/>
    <property type="evidence" value="ECO:0007669"/>
    <property type="project" value="UniProtKB-KW"/>
</dbReference>
<keyword evidence="4" id="KW-0411">Iron-sulfur</keyword>
<dbReference type="Gene3D" id="3.40.50.11900">
    <property type="match status" value="1"/>
</dbReference>
<keyword evidence="2" id="KW-0479">Metal-binding</keyword>
<dbReference type="Gene3D" id="1.20.1270.370">
    <property type="match status" value="1"/>
</dbReference>
<evidence type="ECO:0000256" key="1">
    <source>
        <dbReference type="ARBA" id="ARBA00005806"/>
    </source>
</evidence>
<accession>A0A932FY78</accession>
<dbReference type="Pfam" id="PF06050">
    <property type="entry name" value="HGD-D"/>
    <property type="match status" value="1"/>
</dbReference>
<dbReference type="PANTHER" id="PTHR30548:SF5">
    <property type="entry name" value="SUBUNIT OF OXYGEN-SENSITIVE 2-HYDROXYISOCAPROYL-COA DEHYDRATASE"/>
    <property type="match status" value="1"/>
</dbReference>
<proteinExistence type="inferred from homology"/>
<evidence type="ECO:0000313" key="6">
    <source>
        <dbReference type="Proteomes" id="UP000769766"/>
    </source>
</evidence>
<protein>
    <submittedName>
        <fullName evidence="5">2-hydroxyacyl-CoA dehydratase</fullName>
    </submittedName>
</protein>
<dbReference type="EMBL" id="JACPRF010000150">
    <property type="protein sequence ID" value="MBI2876194.1"/>
    <property type="molecule type" value="Genomic_DNA"/>
</dbReference>
<comment type="similarity">
    <text evidence="1">Belongs to the FldB/FldC dehydratase alpha/beta subunit family.</text>
</comment>
<dbReference type="PANTHER" id="PTHR30548">
    <property type="entry name" value="2-HYDROXYGLUTARYL-COA DEHYDRATASE, D-COMPONENT-RELATED"/>
    <property type="match status" value="1"/>
</dbReference>
<evidence type="ECO:0000256" key="4">
    <source>
        <dbReference type="ARBA" id="ARBA00023014"/>
    </source>
</evidence>
<evidence type="ECO:0000313" key="5">
    <source>
        <dbReference type="EMBL" id="MBI2876194.1"/>
    </source>
</evidence>